<organism evidence="2">
    <name type="scientific">Rhipicephalus microplus</name>
    <name type="common">Cattle tick</name>
    <name type="synonym">Boophilus microplus</name>
    <dbReference type="NCBI Taxonomy" id="6941"/>
    <lineage>
        <taxon>Eukaryota</taxon>
        <taxon>Metazoa</taxon>
        <taxon>Ecdysozoa</taxon>
        <taxon>Arthropoda</taxon>
        <taxon>Chelicerata</taxon>
        <taxon>Arachnida</taxon>
        <taxon>Acari</taxon>
        <taxon>Parasitiformes</taxon>
        <taxon>Ixodida</taxon>
        <taxon>Ixodoidea</taxon>
        <taxon>Ixodidae</taxon>
        <taxon>Rhipicephalinae</taxon>
        <taxon>Rhipicephalus</taxon>
        <taxon>Boophilus</taxon>
    </lineage>
</organism>
<sequence length="230" mass="23250">MHATSRLASRLTVELSVSTISVAAVAEGKTMSVATVAEGKTMSVATVAEGKTMSVSTVAEGKAMSVSSVAETMADGNTVSTVSVAAVGDAGLDATAEAHLEVVSLGQVCASGVSTVSDGSDSRSVDASGVGRRCGESSSCGIGREAQKNGGEQSVHGGCSRRTWVCAAVASGDGSAMGQHSGVHVEEGLAAGCSSIAHGLQLRLLRLRNAQRLLDLLVYDTRDGFHVRLR</sequence>
<name>A0A6G5A432_RHIMP</name>
<evidence type="ECO:0000313" key="2">
    <source>
        <dbReference type="EMBL" id="NIE45348.1"/>
    </source>
</evidence>
<dbReference type="EMBL" id="GIKN01003075">
    <property type="protein sequence ID" value="NIE45348.1"/>
    <property type="molecule type" value="Transcribed_RNA"/>
</dbReference>
<evidence type="ECO:0000256" key="1">
    <source>
        <dbReference type="SAM" id="MobiDB-lite"/>
    </source>
</evidence>
<protein>
    <submittedName>
        <fullName evidence="2">Putative secreted protein</fullName>
    </submittedName>
</protein>
<proteinExistence type="predicted"/>
<feature type="region of interest" description="Disordered" evidence="1">
    <location>
        <begin position="119"/>
        <end position="158"/>
    </location>
</feature>
<reference evidence="2" key="1">
    <citation type="submission" date="2020-03" db="EMBL/GenBank/DDBJ databases">
        <title>A transcriptome and proteome of the tick Rhipicephalus microplus shaped by the genetic composition of its hosts and developmental stage.</title>
        <authorList>
            <person name="Garcia G.R."/>
            <person name="Ribeiro J.M.C."/>
            <person name="Maruyama S.R."/>
            <person name="Gardinasse L.G."/>
            <person name="Nelson K."/>
            <person name="Ferreira B.R."/>
            <person name="Andrade T.G."/>
            <person name="Santos I.K.F.M."/>
        </authorList>
    </citation>
    <scope>NUCLEOTIDE SEQUENCE</scope>
    <source>
        <strain evidence="2">NSGR</strain>
        <tissue evidence="2">Salivary glands</tissue>
    </source>
</reference>
<accession>A0A6G5A432</accession>
<dbReference type="AlphaFoldDB" id="A0A6G5A432"/>